<dbReference type="Gene3D" id="1.10.8.60">
    <property type="match status" value="1"/>
</dbReference>
<proteinExistence type="predicted"/>
<evidence type="ECO:0000256" key="1">
    <source>
        <dbReference type="SAM" id="MobiDB-lite"/>
    </source>
</evidence>
<reference evidence="2" key="1">
    <citation type="submission" date="2023-07" db="EMBL/GenBank/DDBJ databases">
        <title>Black Yeasts Isolated from many extreme environments.</title>
        <authorList>
            <person name="Coleine C."/>
            <person name="Stajich J.E."/>
            <person name="Selbmann L."/>
        </authorList>
    </citation>
    <scope>NUCLEOTIDE SEQUENCE</scope>
    <source>
        <strain evidence="2">CCFEE 5485</strain>
    </source>
</reference>
<dbReference type="EMBL" id="JAUTXT010000018">
    <property type="protein sequence ID" value="KAK3674748.1"/>
    <property type="molecule type" value="Genomic_DNA"/>
</dbReference>
<feature type="region of interest" description="Disordered" evidence="1">
    <location>
        <begin position="79"/>
        <end position="117"/>
    </location>
</feature>
<evidence type="ECO:0000313" key="3">
    <source>
        <dbReference type="Proteomes" id="UP001274830"/>
    </source>
</evidence>
<dbReference type="FunFam" id="1.10.8.60:FF:000160">
    <property type="entry name" value="WGS project CABT00000000 data, contig 2.55"/>
    <property type="match status" value="1"/>
</dbReference>
<feature type="compositionally biased region" description="Basic and acidic residues" evidence="1">
    <location>
        <begin position="81"/>
        <end position="91"/>
    </location>
</feature>
<protein>
    <submittedName>
        <fullName evidence="2">Uncharacterized protein</fullName>
    </submittedName>
</protein>
<organism evidence="2 3">
    <name type="scientific">Recurvomyces mirabilis</name>
    <dbReference type="NCBI Taxonomy" id="574656"/>
    <lineage>
        <taxon>Eukaryota</taxon>
        <taxon>Fungi</taxon>
        <taxon>Dikarya</taxon>
        <taxon>Ascomycota</taxon>
        <taxon>Pezizomycotina</taxon>
        <taxon>Dothideomycetes</taxon>
        <taxon>Dothideomycetidae</taxon>
        <taxon>Mycosphaerellales</taxon>
        <taxon>Teratosphaeriaceae</taxon>
        <taxon>Recurvomyces</taxon>
    </lineage>
</organism>
<sequence>MSSPQSGQAFMRSYEEADMLEIFSYVLVNRYSGRMRIEGGERGPHARTLAQRVSRRVAQTGTDGARVMDSVVTVITSRQARRVDSETRAGRNPDPMLLTKEDLLGEEGATGSNGARH</sequence>
<accession>A0AAE0WN90</accession>
<dbReference type="Proteomes" id="UP001274830">
    <property type="component" value="Unassembled WGS sequence"/>
</dbReference>
<dbReference type="AlphaFoldDB" id="A0AAE0WN90"/>
<gene>
    <name evidence="2" type="ORF">LTR78_005470</name>
</gene>
<name>A0AAE0WN90_9PEZI</name>
<comment type="caution">
    <text evidence="2">The sequence shown here is derived from an EMBL/GenBank/DDBJ whole genome shotgun (WGS) entry which is preliminary data.</text>
</comment>
<evidence type="ECO:0000313" key="2">
    <source>
        <dbReference type="EMBL" id="KAK3674748.1"/>
    </source>
</evidence>
<keyword evidence="3" id="KW-1185">Reference proteome</keyword>